<dbReference type="InterPro" id="IPR050482">
    <property type="entry name" value="Sensor_HK_TwoCompSys"/>
</dbReference>
<dbReference type="Gene3D" id="1.20.5.1930">
    <property type="match status" value="1"/>
</dbReference>
<evidence type="ECO:0000256" key="7">
    <source>
        <dbReference type="SAM" id="Phobius"/>
    </source>
</evidence>
<dbReference type="SMART" id="SM00387">
    <property type="entry name" value="HATPase_c"/>
    <property type="match status" value="1"/>
</dbReference>
<keyword evidence="7" id="KW-0812">Transmembrane</keyword>
<keyword evidence="10" id="KW-1185">Reference proteome</keyword>
<keyword evidence="3" id="KW-0808">Transferase</keyword>
<feature type="transmembrane region" description="Helical" evidence="7">
    <location>
        <begin position="38"/>
        <end position="56"/>
    </location>
</feature>
<dbReference type="EMBL" id="JAHQCR010000087">
    <property type="protein sequence ID" value="MBU9723875.1"/>
    <property type="molecule type" value="Genomic_DNA"/>
</dbReference>
<comment type="catalytic activity">
    <reaction evidence="1">
        <text>ATP + protein L-histidine = ADP + protein N-phospho-L-histidine.</text>
        <dbReference type="EC" id="2.7.13.3"/>
    </reaction>
</comment>
<dbReference type="SUPFAM" id="SSF55874">
    <property type="entry name" value="ATPase domain of HSP90 chaperone/DNA topoisomerase II/histidine kinase"/>
    <property type="match status" value="1"/>
</dbReference>
<keyword evidence="7" id="KW-0472">Membrane</keyword>
<keyword evidence="6" id="KW-0175">Coiled coil</keyword>
<dbReference type="GO" id="GO:0016301">
    <property type="term" value="F:kinase activity"/>
    <property type="evidence" value="ECO:0007669"/>
    <property type="project" value="UniProtKB-KW"/>
</dbReference>
<comment type="caution">
    <text evidence="9">The sequence shown here is derived from an EMBL/GenBank/DDBJ whole genome shotgun (WGS) entry which is preliminary data.</text>
</comment>
<feature type="transmembrane region" description="Helical" evidence="7">
    <location>
        <begin position="109"/>
        <end position="127"/>
    </location>
</feature>
<keyword evidence="5" id="KW-0902">Two-component regulatory system</keyword>
<accession>A0ABS6JZ55</accession>
<dbReference type="PANTHER" id="PTHR24421">
    <property type="entry name" value="NITRATE/NITRITE SENSOR PROTEIN NARX-RELATED"/>
    <property type="match status" value="1"/>
</dbReference>
<dbReference type="Pfam" id="PF02518">
    <property type="entry name" value="HATPase_c"/>
    <property type="match status" value="1"/>
</dbReference>
<proteinExistence type="predicted"/>
<keyword evidence="4 9" id="KW-0418">Kinase</keyword>
<dbReference type="Gene3D" id="3.30.565.10">
    <property type="entry name" value="Histidine kinase-like ATPase, C-terminal domain"/>
    <property type="match status" value="1"/>
</dbReference>
<evidence type="ECO:0000313" key="10">
    <source>
        <dbReference type="Proteomes" id="UP000790580"/>
    </source>
</evidence>
<name>A0ABS6JZ55_9BACI</name>
<dbReference type="InterPro" id="IPR036890">
    <property type="entry name" value="HATPase_C_sf"/>
</dbReference>
<evidence type="ECO:0000313" key="9">
    <source>
        <dbReference type="EMBL" id="MBU9723875.1"/>
    </source>
</evidence>
<sequence length="379" mass="42895">MARDQKKRFEIFPRRYGFFPYVFLIYVTMPIYNLRDESGWKLVVGGLLIAMFLVTYRQLYFSFETKAFVYWLGLQVAIIMILATFYNINNIFLGFFPANFIGWFPNKTAFYRALVLFAVALLIPISIHIQSFDGAGLFFFLIFCFIMLLSPFGIRSMNSRMELEQRLEEANERIEELVKREERMRIARDLHDTLGHTLSLLTLKAQLVSKLTTKDAARAKTEAAEMERTCRTALAQVRELVSDMRSTSVAESLVESESILKAAGISFDIHGDTNLESLPSVTENILSLCLKEAITNVVRHSGADHCTVSLEKTEGEVTIMVDDNGVGFEQSEDFGNGLSGMKERLELIDGKMTLLGEKGTQLILSVPIIVQERKEGALS</sequence>
<dbReference type="InterPro" id="IPR056374">
    <property type="entry name" value="DesK/YvfT_N"/>
</dbReference>
<dbReference type="PANTHER" id="PTHR24421:SF63">
    <property type="entry name" value="SENSOR HISTIDINE KINASE DESK"/>
    <property type="match status" value="1"/>
</dbReference>
<dbReference type="EC" id="2.7.13.3" evidence="2"/>
<organism evidence="9 10">
    <name type="scientific">Evansella alkalicola</name>
    <dbReference type="NCBI Taxonomy" id="745819"/>
    <lineage>
        <taxon>Bacteria</taxon>
        <taxon>Bacillati</taxon>
        <taxon>Bacillota</taxon>
        <taxon>Bacilli</taxon>
        <taxon>Bacillales</taxon>
        <taxon>Bacillaceae</taxon>
        <taxon>Evansella</taxon>
    </lineage>
</organism>
<feature type="transmembrane region" description="Helical" evidence="7">
    <location>
        <begin position="12"/>
        <end position="32"/>
    </location>
</feature>
<dbReference type="Proteomes" id="UP000790580">
    <property type="component" value="Unassembled WGS sequence"/>
</dbReference>
<evidence type="ECO:0000256" key="6">
    <source>
        <dbReference type="SAM" id="Coils"/>
    </source>
</evidence>
<evidence type="ECO:0000256" key="1">
    <source>
        <dbReference type="ARBA" id="ARBA00000085"/>
    </source>
</evidence>
<reference evidence="9 10" key="1">
    <citation type="submission" date="2021-06" db="EMBL/GenBank/DDBJ databases">
        <title>Bacillus sp. RD4P76, an endophyte from a halophyte.</title>
        <authorList>
            <person name="Sun J.-Q."/>
        </authorList>
    </citation>
    <scope>NUCLEOTIDE SEQUENCE [LARGE SCALE GENOMIC DNA]</scope>
    <source>
        <strain evidence="9 10">JCM 17098</strain>
    </source>
</reference>
<feature type="transmembrane region" description="Helical" evidence="7">
    <location>
        <begin position="68"/>
        <end position="89"/>
    </location>
</feature>
<feature type="coiled-coil region" evidence="6">
    <location>
        <begin position="160"/>
        <end position="187"/>
    </location>
</feature>
<keyword evidence="7" id="KW-1133">Transmembrane helix</keyword>
<evidence type="ECO:0000256" key="5">
    <source>
        <dbReference type="ARBA" id="ARBA00023012"/>
    </source>
</evidence>
<evidence type="ECO:0000256" key="2">
    <source>
        <dbReference type="ARBA" id="ARBA00012438"/>
    </source>
</evidence>
<dbReference type="InterPro" id="IPR003594">
    <property type="entry name" value="HATPase_dom"/>
</dbReference>
<feature type="domain" description="Histidine kinase/HSP90-like ATPase" evidence="8">
    <location>
        <begin position="281"/>
        <end position="370"/>
    </location>
</feature>
<dbReference type="CDD" id="cd16917">
    <property type="entry name" value="HATPase_UhpB-NarQ-NarX-like"/>
    <property type="match status" value="1"/>
</dbReference>
<evidence type="ECO:0000259" key="8">
    <source>
        <dbReference type="SMART" id="SM00387"/>
    </source>
</evidence>
<dbReference type="Pfam" id="PF07730">
    <property type="entry name" value="HisKA_3"/>
    <property type="match status" value="1"/>
</dbReference>
<dbReference type="InterPro" id="IPR011712">
    <property type="entry name" value="Sig_transdc_His_kin_sub3_dim/P"/>
</dbReference>
<dbReference type="Pfam" id="PF23540">
    <property type="entry name" value="DesK_N"/>
    <property type="match status" value="1"/>
</dbReference>
<dbReference type="RefSeq" id="WP_088073791.1">
    <property type="nucleotide sequence ID" value="NZ_JAHQCR010000087.1"/>
</dbReference>
<gene>
    <name evidence="9" type="ORF">KS407_20860</name>
</gene>
<feature type="transmembrane region" description="Helical" evidence="7">
    <location>
        <begin position="134"/>
        <end position="154"/>
    </location>
</feature>
<protein>
    <recommendedName>
        <fullName evidence="2">histidine kinase</fullName>
        <ecNumber evidence="2">2.7.13.3</ecNumber>
    </recommendedName>
</protein>
<evidence type="ECO:0000256" key="4">
    <source>
        <dbReference type="ARBA" id="ARBA00022777"/>
    </source>
</evidence>
<evidence type="ECO:0000256" key="3">
    <source>
        <dbReference type="ARBA" id="ARBA00022679"/>
    </source>
</evidence>